<dbReference type="AlphaFoldDB" id="A0A285CUE6"/>
<evidence type="ECO:0008006" key="4">
    <source>
        <dbReference type="Google" id="ProtNLM"/>
    </source>
</evidence>
<dbReference type="EMBL" id="OAOQ01000009">
    <property type="protein sequence ID" value="SNX71187.1"/>
    <property type="molecule type" value="Genomic_DNA"/>
</dbReference>
<dbReference type="Proteomes" id="UP000219467">
    <property type="component" value="Unassembled WGS sequence"/>
</dbReference>
<feature type="chain" id="PRO_5012176583" description="Lipoprotein" evidence="1">
    <location>
        <begin position="19"/>
        <end position="135"/>
    </location>
</feature>
<gene>
    <name evidence="2" type="ORF">SAMN05878503_10918</name>
</gene>
<accession>A0A285CUE6</accession>
<organism evidence="2 3">
    <name type="scientific">Cereibacter ovatus</name>
    <dbReference type="NCBI Taxonomy" id="439529"/>
    <lineage>
        <taxon>Bacteria</taxon>
        <taxon>Pseudomonadati</taxon>
        <taxon>Pseudomonadota</taxon>
        <taxon>Alphaproteobacteria</taxon>
        <taxon>Rhodobacterales</taxon>
        <taxon>Paracoccaceae</taxon>
        <taxon>Cereibacter</taxon>
    </lineage>
</organism>
<proteinExistence type="predicted"/>
<keyword evidence="1" id="KW-0732">Signal</keyword>
<reference evidence="3" key="1">
    <citation type="submission" date="2017-08" db="EMBL/GenBank/DDBJ databases">
        <authorList>
            <person name="Varghese N."/>
            <person name="Submissions S."/>
        </authorList>
    </citation>
    <scope>NUCLEOTIDE SEQUENCE [LARGE SCALE GENOMIC DNA]</scope>
    <source>
        <strain evidence="3">JA234</strain>
    </source>
</reference>
<sequence>MMHPAAIASVGLALAGLAACGAADEAGAPDENFAPDYRGAEVRMLDAELIQVLVAMKGARGIADVEDHARCVAAGQAQARGQGFLRHLRTNVARRAGLWQGDAIYTMSAALPRGLRTIDAAVTVRDCRKQGIPTI</sequence>
<evidence type="ECO:0000256" key="1">
    <source>
        <dbReference type="SAM" id="SignalP"/>
    </source>
</evidence>
<evidence type="ECO:0000313" key="2">
    <source>
        <dbReference type="EMBL" id="SNX71187.1"/>
    </source>
</evidence>
<protein>
    <recommendedName>
        <fullName evidence="4">Lipoprotein</fullName>
    </recommendedName>
</protein>
<evidence type="ECO:0000313" key="3">
    <source>
        <dbReference type="Proteomes" id="UP000219467"/>
    </source>
</evidence>
<name>A0A285CUE6_9RHOB</name>
<keyword evidence="3" id="KW-1185">Reference proteome</keyword>
<feature type="signal peptide" evidence="1">
    <location>
        <begin position="1"/>
        <end position="18"/>
    </location>
</feature>